<dbReference type="GO" id="GO:0000166">
    <property type="term" value="F:nucleotide binding"/>
    <property type="evidence" value="ECO:0007669"/>
    <property type="project" value="UniProtKB-KW"/>
</dbReference>
<keyword evidence="3" id="KW-0175">Coiled coil</keyword>
<evidence type="ECO:0000256" key="3">
    <source>
        <dbReference type="SAM" id="Coils"/>
    </source>
</evidence>
<organism evidence="5">
    <name type="scientific">human gut metagenome</name>
    <dbReference type="NCBI Taxonomy" id="408170"/>
    <lineage>
        <taxon>unclassified sequences</taxon>
        <taxon>metagenomes</taxon>
        <taxon>organismal metagenomes</taxon>
    </lineage>
</organism>
<dbReference type="PROSITE" id="PS50887">
    <property type="entry name" value="GGDEF"/>
    <property type="match status" value="1"/>
</dbReference>
<dbReference type="InterPro" id="IPR054767">
    <property type="entry name" value="Cas10-Cmr2_palm2"/>
</dbReference>
<dbReference type="GO" id="GO:0051607">
    <property type="term" value="P:defense response to virus"/>
    <property type="evidence" value="ECO:0007669"/>
    <property type="project" value="UniProtKB-KW"/>
</dbReference>
<feature type="coiled-coil region" evidence="3">
    <location>
        <begin position="271"/>
        <end position="298"/>
    </location>
</feature>
<dbReference type="Pfam" id="PF12469">
    <property type="entry name" value="Cmr2_N"/>
    <property type="match status" value="1"/>
</dbReference>
<evidence type="ECO:0000313" key="5">
    <source>
        <dbReference type="EMBL" id="ETJ39108.1"/>
    </source>
</evidence>
<proteinExistence type="predicted"/>
<dbReference type="InterPro" id="IPR013407">
    <property type="entry name" value="CRISPR-assoc_prot_Cmr2"/>
</dbReference>
<reference evidence="5" key="1">
    <citation type="submission" date="2013-12" db="EMBL/GenBank/DDBJ databases">
        <title>A Varibaculum cambriense genome reconstructed from a premature infant gut community with otherwise low bacterial novelty that shifts toward anaerobic metabolism during the third week of life.</title>
        <authorList>
            <person name="Brown C.T."/>
            <person name="Sharon I."/>
            <person name="Thomas B.C."/>
            <person name="Castelle C.J."/>
            <person name="Morowitz M.J."/>
            <person name="Banfield J.F."/>
        </authorList>
    </citation>
    <scope>NUCLEOTIDE SEQUENCE</scope>
</reference>
<dbReference type="Gene3D" id="3.30.70.270">
    <property type="match status" value="1"/>
</dbReference>
<evidence type="ECO:0000259" key="4">
    <source>
        <dbReference type="PROSITE" id="PS50887"/>
    </source>
</evidence>
<feature type="domain" description="GGDEF" evidence="4">
    <location>
        <begin position="308"/>
        <end position="458"/>
    </location>
</feature>
<dbReference type="InterPro" id="IPR038242">
    <property type="entry name" value="Cmr2_N"/>
</dbReference>
<protein>
    <submittedName>
        <fullName evidence="5">Crispr-associated protein, Crm2 family</fullName>
    </submittedName>
</protein>
<name>W1Y948_9ZZZZ</name>
<keyword evidence="2" id="KW-0051">Antiviral defense</keyword>
<evidence type="ECO:0000256" key="2">
    <source>
        <dbReference type="ARBA" id="ARBA00023118"/>
    </source>
</evidence>
<dbReference type="AlphaFoldDB" id="W1Y948"/>
<accession>W1Y948</accession>
<dbReference type="Gene3D" id="3.30.70.2220">
    <property type="entry name" value="CRISPR-Cas system, Cmr2 subunit, D1 domain, cysteine cluster"/>
    <property type="match status" value="1"/>
</dbReference>
<dbReference type="NCBIfam" id="TIGR02577">
    <property type="entry name" value="cas_TM1794_Cmr2"/>
    <property type="match status" value="1"/>
</dbReference>
<dbReference type="EMBL" id="AZMM01006924">
    <property type="protein sequence ID" value="ETJ39108.1"/>
    <property type="molecule type" value="Genomic_DNA"/>
</dbReference>
<dbReference type="InterPro" id="IPR024615">
    <property type="entry name" value="CRISPR-assoc_Cmr2_N"/>
</dbReference>
<dbReference type="Pfam" id="PF22335">
    <property type="entry name" value="Cas10-Cmr2_palm2"/>
    <property type="match status" value="1"/>
</dbReference>
<comment type="caution">
    <text evidence="5">The sequence shown here is derived from an EMBL/GenBank/DDBJ whole genome shotgun (WGS) entry which is preliminary data.</text>
</comment>
<gene>
    <name evidence="5" type="ORF">Q604_UNBC06924G0003</name>
</gene>
<evidence type="ECO:0000256" key="1">
    <source>
        <dbReference type="ARBA" id="ARBA00022741"/>
    </source>
</evidence>
<dbReference type="InterPro" id="IPR043128">
    <property type="entry name" value="Rev_trsase/Diguanyl_cyclase"/>
</dbReference>
<sequence length="593" mass="69595">MNKKYLFLYTVGPVQSYIEQSRKTHDLYAGSRILSELTECVIEEIIKKNGANEIVFPYYRKNGGEISYPNRCVSIVETDDINNFGEYIDSKVKQSFSSKLNLTISSDKEAICKRQVEQHLKTFWSAVLYDEKRNYKEQYFNLEKTMGSIKNIRAFEQIDEGIGKRCNMCGEQRAVIFKDSRNKYLLKNNEGLCTVCYLKRAYLKNEKNIFPCTASVSLANWLEFIKNDEELDKIYKQYINLFPKNSYNEQFLYRHNITKSIFKNENIDLKYIKLNKIKNKLETLLRETQKRAKINEDNLKCTPIRQRKYYALVAFDGDSMGKWIAGEYFRKDVDFKQAQKTISKYLGEYADWVKANLKITNQSLFGSVVYAGGEDFLGFMPLENLLDTLKELRKQFKIMISDKLIDFKEENKEFTFSAGVCIAHYKTPLSHVISSARKMEKNAKKNSDNKDAIAISVIKRSGEINNSVFRWRNSEGKYLLDDMKFIKEQIGSEVFSDTFIRKIDRELYDMSYGLKKEKEKKTMRKYKNMIISELNRLIDRSCLVEEKKLEIITDMKNTISNIYNNLEEQDSNLENFVSYLKIAEFLGREPNED</sequence>
<dbReference type="InterPro" id="IPR000160">
    <property type="entry name" value="GGDEF_dom"/>
</dbReference>
<keyword evidence="1" id="KW-0547">Nucleotide-binding</keyword>